<feature type="region of interest" description="Disordered" evidence="1">
    <location>
        <begin position="552"/>
        <end position="621"/>
    </location>
</feature>
<gene>
    <name evidence="2" type="ORF">KP79_PYT13088</name>
</gene>
<dbReference type="AlphaFoldDB" id="A0A210QYS5"/>
<feature type="compositionally biased region" description="Polar residues" evidence="1">
    <location>
        <begin position="476"/>
        <end position="485"/>
    </location>
</feature>
<dbReference type="Proteomes" id="UP000242188">
    <property type="component" value="Unassembled WGS sequence"/>
</dbReference>
<feature type="compositionally biased region" description="Basic and acidic residues" evidence="1">
    <location>
        <begin position="560"/>
        <end position="570"/>
    </location>
</feature>
<feature type="compositionally biased region" description="Polar residues" evidence="1">
    <location>
        <begin position="412"/>
        <end position="423"/>
    </location>
</feature>
<feature type="region of interest" description="Disordered" evidence="1">
    <location>
        <begin position="635"/>
        <end position="671"/>
    </location>
</feature>
<dbReference type="EMBL" id="NEDP02001185">
    <property type="protein sequence ID" value="OWF53900.1"/>
    <property type="molecule type" value="Genomic_DNA"/>
</dbReference>
<evidence type="ECO:0000256" key="1">
    <source>
        <dbReference type="SAM" id="MobiDB-lite"/>
    </source>
</evidence>
<feature type="region of interest" description="Disordered" evidence="1">
    <location>
        <begin position="361"/>
        <end position="531"/>
    </location>
</feature>
<reference evidence="2 3" key="1">
    <citation type="journal article" date="2017" name="Nat. Ecol. Evol.">
        <title>Scallop genome provides insights into evolution of bilaterian karyotype and development.</title>
        <authorList>
            <person name="Wang S."/>
            <person name="Zhang J."/>
            <person name="Jiao W."/>
            <person name="Li J."/>
            <person name="Xun X."/>
            <person name="Sun Y."/>
            <person name="Guo X."/>
            <person name="Huan P."/>
            <person name="Dong B."/>
            <person name="Zhang L."/>
            <person name="Hu X."/>
            <person name="Sun X."/>
            <person name="Wang J."/>
            <person name="Zhao C."/>
            <person name="Wang Y."/>
            <person name="Wang D."/>
            <person name="Huang X."/>
            <person name="Wang R."/>
            <person name="Lv J."/>
            <person name="Li Y."/>
            <person name="Zhang Z."/>
            <person name="Liu B."/>
            <person name="Lu W."/>
            <person name="Hui Y."/>
            <person name="Liang J."/>
            <person name="Zhou Z."/>
            <person name="Hou R."/>
            <person name="Li X."/>
            <person name="Liu Y."/>
            <person name="Li H."/>
            <person name="Ning X."/>
            <person name="Lin Y."/>
            <person name="Zhao L."/>
            <person name="Xing Q."/>
            <person name="Dou J."/>
            <person name="Li Y."/>
            <person name="Mao J."/>
            <person name="Guo H."/>
            <person name="Dou H."/>
            <person name="Li T."/>
            <person name="Mu C."/>
            <person name="Jiang W."/>
            <person name="Fu Q."/>
            <person name="Fu X."/>
            <person name="Miao Y."/>
            <person name="Liu J."/>
            <person name="Yu Q."/>
            <person name="Li R."/>
            <person name="Liao H."/>
            <person name="Li X."/>
            <person name="Kong Y."/>
            <person name="Jiang Z."/>
            <person name="Chourrout D."/>
            <person name="Li R."/>
            <person name="Bao Z."/>
        </authorList>
    </citation>
    <scope>NUCLEOTIDE SEQUENCE [LARGE SCALE GENOMIC DNA]</scope>
    <source>
        <strain evidence="2 3">PY_sf001</strain>
    </source>
</reference>
<feature type="compositionally biased region" description="Polar residues" evidence="1">
    <location>
        <begin position="790"/>
        <end position="801"/>
    </location>
</feature>
<sequence length="853" mass="96772">MFQDDGQDEYMVQQKVSYRMYEQEQKVLLRSRYPFLSPVQISRKVKDSWNRLKQEAKQFYTKSVLVKTPTKDLTKVTAKSKQKRQKVRGRLDVNQREICDQIGCENDSMELPYQMSLLTSPVDGRLQNDDSAYRSDFYSSPGVSPNISAGIRHDTSCPKLFESPNSESSPHQKFDMFTQKNYTKSKLPLKAPNIIQDEHSTQGILKRSRTDVTPKTKVKGRVSFSTDKNEKFQQIQDYNDIDNSQDDDSEDEYNAMLIRRADDSYNFDDIDDHNMIVEEDRQGELISSYRNKHFNEETRTRDRDVLKFDTSLDKRKKIVGTKKIKEQPDKTQLRKESLMETVEGKNILKPTNSGNIIREKKKRGVAGNCSEKARKQLPVNYGDVRGKKEKLPDGAKGRRRNFSDEKTETDNQSHYSLHENSPSIDKGHKNSLLNDSGDGNSQSNDSANGNSQSNDSANSYNQSNDCSNDSSQSNYIASDNSQSSVHDMRSPILESRKTRSSMRTKQNKKETEVQSLSFTKKESRTGLKPHSVTMVTEDYDSTPVQREETKYITPQMNESVHTHNLREASKIPRKARRSSCREEDLGTKPSDNNLDRSSKLKKQKRRSSRRLAGEEEAYTEEKELQDVSDRFMTSGKKEENVLPPFVDASGDAKVPESPSDQRRSLKNKTKQAIQPCKGKYYNSAKYCDNDEDITKLSDHSGSDSWTIMDEEYNSEVLLSEDENDTHATGQSDASKALVQALHRMKQVLADEDTSDERSSPKLLSPALSGISQMSSVSSDSSAANSQPTSGQGPSTQGSVSADKTVTQGLCDMFGDMTPPQKRTSRHTRRLLASSNRETGSNFAQLFKTQNIFY</sequence>
<proteinExistence type="predicted"/>
<dbReference type="OrthoDB" id="10505283at2759"/>
<protein>
    <submittedName>
        <fullName evidence="2">Uncharacterized protein</fullName>
    </submittedName>
</protein>
<evidence type="ECO:0000313" key="3">
    <source>
        <dbReference type="Proteomes" id="UP000242188"/>
    </source>
</evidence>
<feature type="compositionally biased region" description="Basic and acidic residues" evidence="1">
    <location>
        <begin position="384"/>
        <end position="411"/>
    </location>
</feature>
<evidence type="ECO:0000313" key="2">
    <source>
        <dbReference type="EMBL" id="OWF53900.1"/>
    </source>
</evidence>
<accession>A0A210QYS5</accession>
<feature type="compositionally biased region" description="Low complexity" evidence="1">
    <location>
        <begin position="768"/>
        <end position="789"/>
    </location>
</feature>
<comment type="caution">
    <text evidence="2">The sequence shown here is derived from an EMBL/GenBank/DDBJ whole genome shotgun (WGS) entry which is preliminary data.</text>
</comment>
<feature type="region of interest" description="Disordered" evidence="1">
    <location>
        <begin position="749"/>
        <end position="801"/>
    </location>
</feature>
<feature type="compositionally biased region" description="Basic residues" evidence="1">
    <location>
        <begin position="599"/>
        <end position="609"/>
    </location>
</feature>
<feature type="compositionally biased region" description="Basic and acidic residues" evidence="1">
    <location>
        <begin position="486"/>
        <end position="497"/>
    </location>
</feature>
<keyword evidence="3" id="KW-1185">Reference proteome</keyword>
<feature type="compositionally biased region" description="Low complexity" evidence="1">
    <location>
        <begin position="434"/>
        <end position="475"/>
    </location>
</feature>
<name>A0A210QYS5_MIZYE</name>
<organism evidence="2 3">
    <name type="scientific">Mizuhopecten yessoensis</name>
    <name type="common">Japanese scallop</name>
    <name type="synonym">Patinopecten yessoensis</name>
    <dbReference type="NCBI Taxonomy" id="6573"/>
    <lineage>
        <taxon>Eukaryota</taxon>
        <taxon>Metazoa</taxon>
        <taxon>Spiralia</taxon>
        <taxon>Lophotrochozoa</taxon>
        <taxon>Mollusca</taxon>
        <taxon>Bivalvia</taxon>
        <taxon>Autobranchia</taxon>
        <taxon>Pteriomorphia</taxon>
        <taxon>Pectinida</taxon>
        <taxon>Pectinoidea</taxon>
        <taxon>Pectinidae</taxon>
        <taxon>Mizuhopecten</taxon>
    </lineage>
</organism>